<organism evidence="2">
    <name type="scientific">Methylophaga aminisulfidivorans</name>
    <dbReference type="NCBI Taxonomy" id="230105"/>
    <lineage>
        <taxon>Bacteria</taxon>
        <taxon>Pseudomonadati</taxon>
        <taxon>Pseudomonadota</taxon>
        <taxon>Gammaproteobacteria</taxon>
        <taxon>Thiotrichales</taxon>
        <taxon>Piscirickettsiaceae</taxon>
        <taxon>Methylophaga</taxon>
    </lineage>
</organism>
<evidence type="ECO:0000259" key="1">
    <source>
        <dbReference type="PROSITE" id="PS50969"/>
    </source>
</evidence>
<dbReference type="InterPro" id="IPR004274">
    <property type="entry name" value="FCP1_dom"/>
</dbReference>
<dbReference type="AlphaFoldDB" id="A0A7C1ZXI1"/>
<dbReference type="PROSITE" id="PS50969">
    <property type="entry name" value="FCP1"/>
    <property type="match status" value="1"/>
</dbReference>
<evidence type="ECO:0000313" key="2">
    <source>
        <dbReference type="EMBL" id="HEC75290.1"/>
    </source>
</evidence>
<protein>
    <recommendedName>
        <fullName evidence="1">FCP1 homology domain-containing protein</fullName>
    </recommendedName>
</protein>
<sequence length="150" mass="17729">MIVDLTFALVLEGVLITNAVSQFPRPGLMQFLKECEVLFGEENICIFTTVDETRFREVATGLVYEKYAPEWFFTIRYIEWVGEHKDLRFVDDDINRVIIIDDYPPYIKSSQKHRLLQINQYLDNYTHEAPDMSDIEFERVLELLKRELGS</sequence>
<reference evidence="2" key="1">
    <citation type="journal article" date="2020" name="mSystems">
        <title>Genome- and Community-Level Interaction Insights into Carbon Utilization and Element Cycling Functions of Hydrothermarchaeota in Hydrothermal Sediment.</title>
        <authorList>
            <person name="Zhou Z."/>
            <person name="Liu Y."/>
            <person name="Xu W."/>
            <person name="Pan J."/>
            <person name="Luo Z.H."/>
            <person name="Li M."/>
        </authorList>
    </citation>
    <scope>NUCLEOTIDE SEQUENCE [LARGE SCALE GENOMIC DNA]</scope>
    <source>
        <strain evidence="2">HyVt-380</strain>
    </source>
</reference>
<dbReference type="Gene3D" id="3.40.50.1000">
    <property type="entry name" value="HAD superfamily/HAD-like"/>
    <property type="match status" value="1"/>
</dbReference>
<comment type="caution">
    <text evidence="2">The sequence shown here is derived from an EMBL/GenBank/DDBJ whole genome shotgun (WGS) entry which is preliminary data.</text>
</comment>
<dbReference type="EMBL" id="DRHY01000303">
    <property type="protein sequence ID" value="HEC75290.1"/>
    <property type="molecule type" value="Genomic_DNA"/>
</dbReference>
<accession>A0A7C1ZXI1</accession>
<dbReference type="SUPFAM" id="SSF56784">
    <property type="entry name" value="HAD-like"/>
    <property type="match status" value="1"/>
</dbReference>
<name>A0A7C1ZXI1_9GAMM</name>
<dbReference type="InterPro" id="IPR036412">
    <property type="entry name" value="HAD-like_sf"/>
</dbReference>
<dbReference type="InterPro" id="IPR023214">
    <property type="entry name" value="HAD_sf"/>
</dbReference>
<dbReference type="Proteomes" id="UP000886384">
    <property type="component" value="Unassembled WGS sequence"/>
</dbReference>
<gene>
    <name evidence="2" type="ORF">ENI26_13115</name>
</gene>
<feature type="domain" description="FCP1 homology" evidence="1">
    <location>
        <begin position="1"/>
        <end position="144"/>
    </location>
</feature>
<dbReference type="Pfam" id="PF03031">
    <property type="entry name" value="NIF"/>
    <property type="match status" value="1"/>
</dbReference>
<proteinExistence type="predicted"/>